<reference evidence="2 3" key="1">
    <citation type="submission" date="2017-08" db="EMBL/GenBank/DDBJ databases">
        <title>Halovibrio sewagensis sp. nov., isolated from wastewater of high salinity.</title>
        <authorList>
            <person name="Dong X."/>
            <person name="Zhang G."/>
        </authorList>
    </citation>
    <scope>NUCLEOTIDE SEQUENCE [LARGE SCALE GENOMIC DNA]</scope>
    <source>
        <strain evidence="2 3">YL5-2</strain>
    </source>
</reference>
<protein>
    <recommendedName>
        <fullName evidence="4">Lipoprotein</fullName>
    </recommendedName>
</protein>
<dbReference type="Proteomes" id="UP000218896">
    <property type="component" value="Unassembled WGS sequence"/>
</dbReference>
<name>A0A2A2EX71_9GAMM</name>
<evidence type="ECO:0000313" key="3">
    <source>
        <dbReference type="Proteomes" id="UP000218896"/>
    </source>
</evidence>
<accession>A0A2A2EX71</accession>
<dbReference type="RefSeq" id="WP_095618648.1">
    <property type="nucleotide sequence ID" value="NZ_NSKD01000011.1"/>
</dbReference>
<dbReference type="EMBL" id="NSKD01000011">
    <property type="protein sequence ID" value="PAU76967.1"/>
    <property type="molecule type" value="Genomic_DNA"/>
</dbReference>
<evidence type="ECO:0000256" key="1">
    <source>
        <dbReference type="SAM" id="MobiDB-lite"/>
    </source>
</evidence>
<dbReference type="AlphaFoldDB" id="A0A2A2EX71"/>
<gene>
    <name evidence="2" type="ORF">CK501_15485</name>
</gene>
<feature type="region of interest" description="Disordered" evidence="1">
    <location>
        <begin position="322"/>
        <end position="348"/>
    </location>
</feature>
<organism evidence="2 3">
    <name type="scientific">Halovibrio salipaludis</name>
    <dbReference type="NCBI Taxonomy" id="2032626"/>
    <lineage>
        <taxon>Bacteria</taxon>
        <taxon>Pseudomonadati</taxon>
        <taxon>Pseudomonadota</taxon>
        <taxon>Gammaproteobacteria</taxon>
        <taxon>Oceanospirillales</taxon>
        <taxon>Halomonadaceae</taxon>
        <taxon>Halovibrio</taxon>
    </lineage>
</organism>
<dbReference type="PROSITE" id="PS51257">
    <property type="entry name" value="PROKAR_LIPOPROTEIN"/>
    <property type="match status" value="1"/>
</dbReference>
<keyword evidence="3" id="KW-1185">Reference proteome</keyword>
<proteinExistence type="predicted"/>
<evidence type="ECO:0008006" key="4">
    <source>
        <dbReference type="Google" id="ProtNLM"/>
    </source>
</evidence>
<dbReference type="OrthoDB" id="318536at2"/>
<feature type="compositionally biased region" description="Acidic residues" evidence="1">
    <location>
        <begin position="334"/>
        <end position="348"/>
    </location>
</feature>
<comment type="caution">
    <text evidence="2">The sequence shown here is derived from an EMBL/GenBank/DDBJ whole genome shotgun (WGS) entry which is preliminary data.</text>
</comment>
<evidence type="ECO:0000313" key="2">
    <source>
        <dbReference type="EMBL" id="PAU76967.1"/>
    </source>
</evidence>
<sequence length="348" mass="38737">MPNKTNNGISLARITGVLVALVMLAGCSVNPLHKITGDVMTGYAEAENTPYVLAMTDVGKACSLGESVDPLLYSFSRVTMEPAKTGTLLSVLAGICMEEESQEQELRYLRADYEGNMNELRDAREAMQRRYGVTAERRERAFKRMLTGFSYEPTPDAECPNLYSDQDEITFLLGLVAGAQAVLNDGKAQGRADVSRQLAAQVERSTYCVDNEKWAGIPEGLRATIWVLLPDLKPDEVSADTWEVLARNRRLGVEKGLRIPAAFELMIAENVGRDETIAEVLAYLDKTSGDFEVWERYQLADRVAMRTVWAVSDRLWTREHGHRTPKNRFGETGTEADEDDSIDTEGLL</sequence>